<dbReference type="InterPro" id="IPR043128">
    <property type="entry name" value="Rev_trsase/Diguanyl_cyclase"/>
</dbReference>
<dbReference type="KEGG" id="nta:107805550"/>
<accession>A0A1S4B8I2</accession>
<proteinExistence type="predicted"/>
<dbReference type="PANTHER" id="PTHR37984:SF5">
    <property type="entry name" value="PROTEIN NYNRIN-LIKE"/>
    <property type="match status" value="1"/>
</dbReference>
<dbReference type="InterPro" id="IPR043502">
    <property type="entry name" value="DNA/RNA_pol_sf"/>
</dbReference>
<evidence type="ECO:0000313" key="1">
    <source>
        <dbReference type="RefSeq" id="XP_016485098.1"/>
    </source>
</evidence>
<dbReference type="Gene3D" id="3.30.70.270">
    <property type="match status" value="1"/>
</dbReference>
<dbReference type="RefSeq" id="XP_016485098.1">
    <property type="nucleotide sequence ID" value="XM_016629612.1"/>
</dbReference>
<dbReference type="OrthoDB" id="1909920at2759"/>
<protein>
    <submittedName>
        <fullName evidence="1">Uncharacterized mitochondrial protein AtMg00860-like</fullName>
    </submittedName>
</protein>
<organism evidence="1">
    <name type="scientific">Nicotiana tabacum</name>
    <name type="common">Common tobacco</name>
    <dbReference type="NCBI Taxonomy" id="4097"/>
    <lineage>
        <taxon>Eukaryota</taxon>
        <taxon>Viridiplantae</taxon>
        <taxon>Streptophyta</taxon>
        <taxon>Embryophyta</taxon>
        <taxon>Tracheophyta</taxon>
        <taxon>Spermatophyta</taxon>
        <taxon>Magnoliopsida</taxon>
        <taxon>eudicotyledons</taxon>
        <taxon>Gunneridae</taxon>
        <taxon>Pentapetalae</taxon>
        <taxon>asterids</taxon>
        <taxon>lamiids</taxon>
        <taxon>Solanales</taxon>
        <taxon>Solanaceae</taxon>
        <taxon>Nicotianoideae</taxon>
        <taxon>Nicotianeae</taxon>
        <taxon>Nicotiana</taxon>
    </lineage>
</organism>
<name>A0A1S4B8I2_TOBAC</name>
<dbReference type="PaxDb" id="4097-A0A1S4B8I2"/>
<dbReference type="PANTHER" id="PTHR37984">
    <property type="entry name" value="PROTEIN CBG26694"/>
    <property type="match status" value="1"/>
</dbReference>
<dbReference type="SUPFAM" id="SSF56672">
    <property type="entry name" value="DNA/RNA polymerases"/>
    <property type="match status" value="1"/>
</dbReference>
<dbReference type="InterPro" id="IPR050951">
    <property type="entry name" value="Retrovirus_Pol_polyprotein"/>
</dbReference>
<dbReference type="STRING" id="4097.A0A1S4B8I2"/>
<dbReference type="AlphaFoldDB" id="A0A1S4B8I2"/>
<gene>
    <name evidence="1" type="primary">LOC107805550</name>
</gene>
<sequence>MPKSLPPIRTMDHEIELESGAKPPAHAPYRMSQTEFTHIDFLGHVIEKGRIKMNQQKVQAITDWLPPKDIHALRLFLGICNFYPQFVRNYSPINLLLTELLKKDTSWDWYPYRPEVSRPKTEEHDRRSTD</sequence>
<reference evidence="1" key="1">
    <citation type="submission" date="2025-08" db="UniProtKB">
        <authorList>
            <consortium name="RefSeq"/>
        </authorList>
    </citation>
    <scope>IDENTIFICATION</scope>
</reference>